<gene>
    <name evidence="1" type="ORF">N0K08_17190</name>
</gene>
<accession>A0ABT2PPG8</accession>
<comment type="caution">
    <text evidence="1">The sequence shown here is derived from an EMBL/GenBank/DDBJ whole genome shotgun (WGS) entry which is preliminary data.</text>
</comment>
<dbReference type="RefSeq" id="WP_261501627.1">
    <property type="nucleotide sequence ID" value="NZ_JAODYH010000008.1"/>
</dbReference>
<sequence length="125" mass="14293">MLKYSLMKPEGILLLDPRGPLTQQDFENLTKDVNAYLAEHDKLHGVMIRAEDFPGWENWSGLSAHLHFVRDHHKQVAHIAMVTDSHLAGMAEFLAKHFTAAEIRRFPYAEDSQALQWLLDSVLTT</sequence>
<dbReference type="Gene3D" id="3.40.50.10600">
    <property type="entry name" value="SpoIIaa-like domains"/>
    <property type="match status" value="1"/>
</dbReference>
<dbReference type="SUPFAM" id="SSF52091">
    <property type="entry name" value="SpoIIaa-like"/>
    <property type="match status" value="1"/>
</dbReference>
<evidence type="ECO:0000313" key="1">
    <source>
        <dbReference type="EMBL" id="MCT9812380.1"/>
    </source>
</evidence>
<dbReference type="InterPro" id="IPR038396">
    <property type="entry name" value="SpoIIAA-like_sf"/>
</dbReference>
<organism evidence="1 2">
    <name type="scientific">Acidovorax bellezanensis</name>
    <dbReference type="NCBI Taxonomy" id="2976702"/>
    <lineage>
        <taxon>Bacteria</taxon>
        <taxon>Pseudomonadati</taxon>
        <taxon>Pseudomonadota</taxon>
        <taxon>Betaproteobacteria</taxon>
        <taxon>Burkholderiales</taxon>
        <taxon>Comamonadaceae</taxon>
        <taxon>Acidovorax</taxon>
    </lineage>
</organism>
<dbReference type="Proteomes" id="UP001525968">
    <property type="component" value="Unassembled WGS sequence"/>
</dbReference>
<protein>
    <submittedName>
        <fullName evidence="1">STAS/SEC14 domain-containing protein</fullName>
    </submittedName>
</protein>
<proteinExistence type="predicted"/>
<dbReference type="Pfam" id="PF11964">
    <property type="entry name" value="SpoIIAA-like"/>
    <property type="match status" value="1"/>
</dbReference>
<keyword evidence="2" id="KW-1185">Reference proteome</keyword>
<dbReference type="InterPro" id="IPR021866">
    <property type="entry name" value="SpoIIAA-like"/>
</dbReference>
<evidence type="ECO:0000313" key="2">
    <source>
        <dbReference type="Proteomes" id="UP001525968"/>
    </source>
</evidence>
<reference evidence="1 2" key="1">
    <citation type="submission" date="2022-09" db="EMBL/GenBank/DDBJ databases">
        <title>Draft genome of isolate Be4.</title>
        <authorList>
            <person name="Sanchez-Castro I."/>
            <person name="Martinez-Rodriguez P."/>
            <person name="Descostes M."/>
            <person name="Merroun M."/>
        </authorList>
    </citation>
    <scope>NUCLEOTIDE SEQUENCE [LARGE SCALE GENOMIC DNA]</scope>
    <source>
        <strain evidence="1 2">Be4</strain>
    </source>
</reference>
<dbReference type="EMBL" id="JAODYH010000008">
    <property type="protein sequence ID" value="MCT9812380.1"/>
    <property type="molecule type" value="Genomic_DNA"/>
</dbReference>
<name>A0ABT2PPG8_9BURK</name>
<dbReference type="InterPro" id="IPR036513">
    <property type="entry name" value="STAS_dom_sf"/>
</dbReference>